<reference evidence="3 4" key="1">
    <citation type="submission" date="2018-10" db="EMBL/GenBank/DDBJ databases">
        <title>Genomic Encyclopedia of Archaeal and Bacterial Type Strains, Phase II (KMG-II): from individual species to whole genera.</title>
        <authorList>
            <person name="Goeker M."/>
        </authorList>
    </citation>
    <scope>NUCLEOTIDE SEQUENCE [LARGE SCALE GENOMIC DNA]</scope>
    <source>
        <strain evidence="3 4">DSM 14954</strain>
    </source>
</reference>
<name>A0A660L3N7_9ACTN</name>
<proteinExistence type="inferred from homology"/>
<dbReference type="InterPro" id="IPR005269">
    <property type="entry name" value="LOG"/>
</dbReference>
<dbReference type="EMBL" id="RBIL01000002">
    <property type="protein sequence ID" value="RKQ87824.1"/>
    <property type="molecule type" value="Genomic_DNA"/>
</dbReference>
<keyword evidence="2" id="KW-0203">Cytokinin biosynthesis</keyword>
<dbReference type="NCBIfam" id="TIGR00730">
    <property type="entry name" value="Rossman fold protein, TIGR00730 family"/>
    <property type="match status" value="1"/>
</dbReference>
<dbReference type="PANTHER" id="PTHR31223:SF70">
    <property type="entry name" value="LOG FAMILY PROTEIN YJL055W"/>
    <property type="match status" value="1"/>
</dbReference>
<organism evidence="3 4">
    <name type="scientific">Solirubrobacter pauli</name>
    <dbReference type="NCBI Taxonomy" id="166793"/>
    <lineage>
        <taxon>Bacteria</taxon>
        <taxon>Bacillati</taxon>
        <taxon>Actinomycetota</taxon>
        <taxon>Thermoleophilia</taxon>
        <taxon>Solirubrobacterales</taxon>
        <taxon>Solirubrobacteraceae</taxon>
        <taxon>Solirubrobacter</taxon>
    </lineage>
</organism>
<dbReference type="SUPFAM" id="SSF102405">
    <property type="entry name" value="MCP/YpsA-like"/>
    <property type="match status" value="1"/>
</dbReference>
<dbReference type="OrthoDB" id="9801098at2"/>
<comment type="caution">
    <text evidence="3">The sequence shown here is derived from an EMBL/GenBank/DDBJ whole genome shotgun (WGS) entry which is preliminary data.</text>
</comment>
<dbReference type="GO" id="GO:0009691">
    <property type="term" value="P:cytokinin biosynthetic process"/>
    <property type="evidence" value="ECO:0007669"/>
    <property type="project" value="UniProtKB-UniRule"/>
</dbReference>
<sequence>MKSVCVYCGASLGADPAYADAARQVGTALAERGVRVVYGGASVGLMGLVADSALQAGGEVVGVIPQVLVDKEVAHPGLTELHTVGNMHERKALMAELSDAFVALPGGIGTLEELVEVYTWSYLGIHDKPFGLINTKGYYDGFAAFLDHAVDQAFLRPEVRRRLTVAPTPEELLATWS</sequence>
<dbReference type="Gene3D" id="3.40.50.450">
    <property type="match status" value="1"/>
</dbReference>
<evidence type="ECO:0000256" key="2">
    <source>
        <dbReference type="RuleBase" id="RU363015"/>
    </source>
</evidence>
<dbReference type="AlphaFoldDB" id="A0A660L3N7"/>
<evidence type="ECO:0000313" key="4">
    <source>
        <dbReference type="Proteomes" id="UP000278962"/>
    </source>
</evidence>
<dbReference type="GO" id="GO:0005829">
    <property type="term" value="C:cytosol"/>
    <property type="evidence" value="ECO:0007669"/>
    <property type="project" value="TreeGrafter"/>
</dbReference>
<dbReference type="Proteomes" id="UP000278962">
    <property type="component" value="Unassembled WGS sequence"/>
</dbReference>
<evidence type="ECO:0000256" key="1">
    <source>
        <dbReference type="ARBA" id="ARBA00006763"/>
    </source>
</evidence>
<dbReference type="InterPro" id="IPR031100">
    <property type="entry name" value="LOG_fam"/>
</dbReference>
<keyword evidence="4" id="KW-1185">Reference proteome</keyword>
<comment type="similarity">
    <text evidence="1 2">Belongs to the LOG family.</text>
</comment>
<keyword evidence="2" id="KW-0378">Hydrolase</keyword>
<dbReference type="Pfam" id="PF03641">
    <property type="entry name" value="Lysine_decarbox"/>
    <property type="match status" value="1"/>
</dbReference>
<gene>
    <name evidence="3" type="ORF">C8N24_5853</name>
</gene>
<dbReference type="GO" id="GO:0102682">
    <property type="term" value="F:cytokinin riboside 5'-monophosphate phosphoribohydrolase activity"/>
    <property type="evidence" value="ECO:0007669"/>
    <property type="project" value="RHEA"/>
</dbReference>
<protein>
    <recommendedName>
        <fullName evidence="2">Cytokinin riboside 5'-monophosphate phosphoribohydrolase</fullName>
        <ecNumber evidence="2">3.2.2.n1</ecNumber>
    </recommendedName>
</protein>
<dbReference type="PANTHER" id="PTHR31223">
    <property type="entry name" value="LOG FAMILY PROTEIN YJL055W"/>
    <property type="match status" value="1"/>
</dbReference>
<evidence type="ECO:0000313" key="3">
    <source>
        <dbReference type="EMBL" id="RKQ87824.1"/>
    </source>
</evidence>
<dbReference type="EC" id="3.2.2.n1" evidence="2"/>
<comment type="catalytic activity">
    <reaction evidence="2">
        <text>N(6)-(dimethylallyl)adenosine 5'-phosphate + H2O = N(6)-dimethylallyladenine + D-ribose 5-phosphate</text>
        <dbReference type="Rhea" id="RHEA:48560"/>
        <dbReference type="ChEBI" id="CHEBI:15377"/>
        <dbReference type="ChEBI" id="CHEBI:17660"/>
        <dbReference type="ChEBI" id="CHEBI:57526"/>
        <dbReference type="ChEBI" id="CHEBI:78346"/>
        <dbReference type="EC" id="3.2.2.n1"/>
    </reaction>
</comment>
<comment type="catalytic activity">
    <reaction evidence="2">
        <text>9-ribosyl-trans-zeatin 5'-phosphate + H2O = trans-zeatin + D-ribose 5-phosphate</text>
        <dbReference type="Rhea" id="RHEA:48564"/>
        <dbReference type="ChEBI" id="CHEBI:15377"/>
        <dbReference type="ChEBI" id="CHEBI:16522"/>
        <dbReference type="ChEBI" id="CHEBI:78346"/>
        <dbReference type="ChEBI" id="CHEBI:87947"/>
        <dbReference type="EC" id="3.2.2.n1"/>
    </reaction>
</comment>
<accession>A0A660L3N7</accession>
<dbReference type="RefSeq" id="WP_121256747.1">
    <property type="nucleotide sequence ID" value="NZ_RBIL01000002.1"/>
</dbReference>